<sequence>MLIEGEDVQWFVDLGEELGVAKFEARSQANIVEASRQGGWGGVEATGEMRGEGEEQRGKVPRVSPGEATQVAKIKARRLLRCRLEVMPIMKEALRSRHRSMGSRRNGLASRSRPHGLSTLVNRWKLHQADWGVNIVELAPLDAGQGSMGAKEASIATGHDQVGAQAVGHRARKQSTVEDSGSDDSGQITDDLVR</sequence>
<dbReference type="AlphaFoldDB" id="A0ABC8SWE7"/>
<protein>
    <submittedName>
        <fullName evidence="2">Uncharacterized protein</fullName>
    </submittedName>
</protein>
<proteinExistence type="predicted"/>
<name>A0ABC8SWE7_9AQUA</name>
<evidence type="ECO:0000313" key="2">
    <source>
        <dbReference type="EMBL" id="CAK9161243.1"/>
    </source>
</evidence>
<comment type="caution">
    <text evidence="2">The sequence shown here is derived from an EMBL/GenBank/DDBJ whole genome shotgun (WGS) entry which is preliminary data.</text>
</comment>
<organism evidence="2 3">
    <name type="scientific">Ilex paraguariensis</name>
    <name type="common">yerba mate</name>
    <dbReference type="NCBI Taxonomy" id="185542"/>
    <lineage>
        <taxon>Eukaryota</taxon>
        <taxon>Viridiplantae</taxon>
        <taxon>Streptophyta</taxon>
        <taxon>Embryophyta</taxon>
        <taxon>Tracheophyta</taxon>
        <taxon>Spermatophyta</taxon>
        <taxon>Magnoliopsida</taxon>
        <taxon>eudicotyledons</taxon>
        <taxon>Gunneridae</taxon>
        <taxon>Pentapetalae</taxon>
        <taxon>asterids</taxon>
        <taxon>campanulids</taxon>
        <taxon>Aquifoliales</taxon>
        <taxon>Aquifoliaceae</taxon>
        <taxon>Ilex</taxon>
    </lineage>
</organism>
<feature type="compositionally biased region" description="Polar residues" evidence="1">
    <location>
        <begin position="177"/>
        <end position="188"/>
    </location>
</feature>
<feature type="region of interest" description="Disordered" evidence="1">
    <location>
        <begin position="150"/>
        <end position="194"/>
    </location>
</feature>
<keyword evidence="3" id="KW-1185">Reference proteome</keyword>
<reference evidence="2 3" key="1">
    <citation type="submission" date="2024-02" db="EMBL/GenBank/DDBJ databases">
        <authorList>
            <person name="Vignale AGUSTIN F."/>
            <person name="Sosa J E."/>
            <person name="Modenutti C."/>
        </authorList>
    </citation>
    <scope>NUCLEOTIDE SEQUENCE [LARGE SCALE GENOMIC DNA]</scope>
</reference>
<accession>A0ABC8SWE7</accession>
<dbReference type="EMBL" id="CAUOFW020003647">
    <property type="protein sequence ID" value="CAK9161243.1"/>
    <property type="molecule type" value="Genomic_DNA"/>
</dbReference>
<gene>
    <name evidence="2" type="ORF">ILEXP_LOCUS30036</name>
</gene>
<dbReference type="Proteomes" id="UP001642360">
    <property type="component" value="Unassembled WGS sequence"/>
</dbReference>
<evidence type="ECO:0000313" key="3">
    <source>
        <dbReference type="Proteomes" id="UP001642360"/>
    </source>
</evidence>
<evidence type="ECO:0000256" key="1">
    <source>
        <dbReference type="SAM" id="MobiDB-lite"/>
    </source>
</evidence>